<reference evidence="3 4" key="1">
    <citation type="journal article" date="2017" name="Genome Biol. Evol.">
        <title>Phytophthora megakarya and P. palmivora, closely related causal agents of cacao black pod rot, underwent increases in genome sizes and gene numbers by different mechanisms.</title>
        <authorList>
            <person name="Ali S.S."/>
            <person name="Shao J."/>
            <person name="Lary D.J."/>
            <person name="Kronmiller B."/>
            <person name="Shen D."/>
            <person name="Strem M.D."/>
            <person name="Amoako-Attah I."/>
            <person name="Akrofi A.Y."/>
            <person name="Begoude B.A."/>
            <person name="Ten Hoopen G.M."/>
            <person name="Coulibaly K."/>
            <person name="Kebe B.I."/>
            <person name="Melnick R.L."/>
            <person name="Guiltinan M.J."/>
            <person name="Tyler B.M."/>
            <person name="Meinhardt L.W."/>
            <person name="Bailey B.A."/>
        </authorList>
    </citation>
    <scope>NUCLEOTIDE SEQUENCE [LARGE SCALE GENOMIC DNA]</scope>
    <source>
        <strain evidence="4">sbr112.9</strain>
    </source>
</reference>
<feature type="region of interest" description="Disordered" evidence="1">
    <location>
        <begin position="51"/>
        <end position="77"/>
    </location>
</feature>
<name>A0A2P4XG15_9STRA</name>
<keyword evidence="2" id="KW-0732">Signal</keyword>
<keyword evidence="4" id="KW-1185">Reference proteome</keyword>
<feature type="signal peptide" evidence="2">
    <location>
        <begin position="1"/>
        <end position="20"/>
    </location>
</feature>
<organism evidence="3 4">
    <name type="scientific">Phytophthora palmivora</name>
    <dbReference type="NCBI Taxonomy" id="4796"/>
    <lineage>
        <taxon>Eukaryota</taxon>
        <taxon>Sar</taxon>
        <taxon>Stramenopiles</taxon>
        <taxon>Oomycota</taxon>
        <taxon>Peronosporomycetes</taxon>
        <taxon>Peronosporales</taxon>
        <taxon>Peronosporaceae</taxon>
        <taxon>Phytophthora</taxon>
    </lineage>
</organism>
<evidence type="ECO:0000313" key="3">
    <source>
        <dbReference type="EMBL" id="POM64495.1"/>
    </source>
</evidence>
<protein>
    <submittedName>
        <fullName evidence="3">RxLR effector</fullName>
    </submittedName>
</protein>
<accession>A0A2P4XG15</accession>
<evidence type="ECO:0000256" key="2">
    <source>
        <dbReference type="SAM" id="SignalP"/>
    </source>
</evidence>
<dbReference type="EMBL" id="NCKW01011092">
    <property type="protein sequence ID" value="POM64495.1"/>
    <property type="molecule type" value="Genomic_DNA"/>
</dbReference>
<dbReference type="AlphaFoldDB" id="A0A2P4XG15"/>
<proteinExistence type="predicted"/>
<feature type="chain" id="PRO_5015196747" evidence="2">
    <location>
        <begin position="21"/>
        <end position="120"/>
    </location>
</feature>
<feature type="compositionally biased region" description="Polar residues" evidence="1">
    <location>
        <begin position="52"/>
        <end position="63"/>
    </location>
</feature>
<evidence type="ECO:0000313" key="4">
    <source>
        <dbReference type="Proteomes" id="UP000237271"/>
    </source>
</evidence>
<dbReference type="OrthoDB" id="113371at2759"/>
<comment type="caution">
    <text evidence="3">The sequence shown here is derived from an EMBL/GenBank/DDBJ whole genome shotgun (WGS) entry which is preliminary data.</text>
</comment>
<sequence length="120" mass="13367">MRLVEFILVLMIALLAICDGVAISNKKISTITDVTENSRKLLSFDNNIPPKSFNSRKSTSPSATGEERMLTSTSTTALSTKNADGTVTVSKYYNNGLAQKFTRWWNGLFKSTSTRRLRQL</sequence>
<gene>
    <name evidence="3" type="ORF">PHPALM_19968</name>
</gene>
<dbReference type="Proteomes" id="UP000237271">
    <property type="component" value="Unassembled WGS sequence"/>
</dbReference>
<evidence type="ECO:0000256" key="1">
    <source>
        <dbReference type="SAM" id="MobiDB-lite"/>
    </source>
</evidence>